<feature type="coiled-coil region" evidence="1">
    <location>
        <begin position="43"/>
        <end position="70"/>
    </location>
</feature>
<keyword evidence="2" id="KW-1133">Transmembrane helix</keyword>
<keyword evidence="1" id="KW-0175">Coiled coil</keyword>
<sequence>TIIPEVLIKWALAIAIALGCLFGAYRYGVNTTNAKWEKQQSDAQAAQATLRATEEREARAKEQARQAEIEKIRTMPRSRSKPQKLMLVMLTLLLSACVNRQIVSPSLSVAAPAIPELPTEARQSPTPAFCLPTCSAALMQERESWLKKLTELEPLALPASVLSIQSETTNNP</sequence>
<proteinExistence type="predicted"/>
<keyword evidence="4" id="KW-1185">Reference proteome</keyword>
<keyword evidence="2" id="KW-0812">Transmembrane</keyword>
<protein>
    <submittedName>
        <fullName evidence="3">Uncharacterized protein DUF2514</fullName>
    </submittedName>
</protein>
<accession>A0A562PMQ6</accession>
<evidence type="ECO:0000313" key="4">
    <source>
        <dbReference type="Proteomes" id="UP000316905"/>
    </source>
</evidence>
<feature type="non-terminal residue" evidence="3">
    <location>
        <position position="1"/>
    </location>
</feature>
<evidence type="ECO:0000313" key="3">
    <source>
        <dbReference type="EMBL" id="TWI45742.1"/>
    </source>
</evidence>
<keyword evidence="2" id="KW-0472">Membrane</keyword>
<evidence type="ECO:0000256" key="1">
    <source>
        <dbReference type="SAM" id="Coils"/>
    </source>
</evidence>
<gene>
    <name evidence="3" type="ORF">IQ22_04569</name>
</gene>
<reference evidence="3 4" key="1">
    <citation type="journal article" date="2015" name="Stand. Genomic Sci.">
        <title>Genomic Encyclopedia of Bacterial and Archaeal Type Strains, Phase III: the genomes of soil and plant-associated and newly described type strains.</title>
        <authorList>
            <person name="Whitman W.B."/>
            <person name="Woyke T."/>
            <person name="Klenk H.P."/>
            <person name="Zhou Y."/>
            <person name="Lilburn T.G."/>
            <person name="Beck B.J."/>
            <person name="De Vos P."/>
            <person name="Vandamme P."/>
            <person name="Eisen J.A."/>
            <person name="Garrity G."/>
            <person name="Hugenholtz P."/>
            <person name="Kyrpides N.C."/>
        </authorList>
    </citation>
    <scope>NUCLEOTIDE SEQUENCE [LARGE SCALE GENOMIC DNA]</scope>
    <source>
        <strain evidence="3 4">CGMCC 1.6858</strain>
    </source>
</reference>
<dbReference type="EMBL" id="VLKY01000035">
    <property type="protein sequence ID" value="TWI45742.1"/>
    <property type="molecule type" value="Genomic_DNA"/>
</dbReference>
<organism evidence="3 4">
    <name type="scientific">Pseudomonas duriflava</name>
    <dbReference type="NCBI Taxonomy" id="459528"/>
    <lineage>
        <taxon>Bacteria</taxon>
        <taxon>Pseudomonadati</taxon>
        <taxon>Pseudomonadota</taxon>
        <taxon>Gammaproteobacteria</taxon>
        <taxon>Pseudomonadales</taxon>
        <taxon>Pseudomonadaceae</taxon>
        <taxon>Pseudomonas</taxon>
    </lineage>
</organism>
<name>A0A562PMQ6_9PSED</name>
<comment type="caution">
    <text evidence="3">The sequence shown here is derived from an EMBL/GenBank/DDBJ whole genome shotgun (WGS) entry which is preliminary data.</text>
</comment>
<dbReference type="AlphaFoldDB" id="A0A562PMQ6"/>
<feature type="transmembrane region" description="Helical" evidence="2">
    <location>
        <begin position="6"/>
        <end position="25"/>
    </location>
</feature>
<evidence type="ECO:0000256" key="2">
    <source>
        <dbReference type="SAM" id="Phobius"/>
    </source>
</evidence>
<dbReference type="Proteomes" id="UP000316905">
    <property type="component" value="Unassembled WGS sequence"/>
</dbReference>
<dbReference type="RefSeq" id="WP_145146003.1">
    <property type="nucleotide sequence ID" value="NZ_VLKY01000035.1"/>
</dbReference>